<dbReference type="EMBL" id="JHEG04000001">
    <property type="protein sequence ID" value="KAF3884205.1"/>
    <property type="molecule type" value="Genomic_DNA"/>
</dbReference>
<name>A0A0C1RNH1_9CYAN</name>
<accession>A0A0C1RNH1</accession>
<evidence type="ECO:0000313" key="2">
    <source>
        <dbReference type="EMBL" id="KIE13545.1"/>
    </source>
</evidence>
<gene>
    <name evidence="2" type="ORF">DA73_0202275</name>
    <name evidence="1" type="ORF">DA73_0400000870</name>
</gene>
<comment type="caution">
    <text evidence="2">The sequence shown here is derived from an EMBL/GenBank/DDBJ whole genome shotgun (WGS) entry which is preliminary data.</text>
</comment>
<dbReference type="AlphaFoldDB" id="A0A0C1RNH1"/>
<dbReference type="EMBL" id="JHEG02000012">
    <property type="protein sequence ID" value="KIE13545.1"/>
    <property type="molecule type" value="Genomic_DNA"/>
</dbReference>
<evidence type="ECO:0000313" key="3">
    <source>
        <dbReference type="Proteomes" id="UP000029738"/>
    </source>
</evidence>
<dbReference type="RefSeq" id="WP_050045095.1">
    <property type="nucleotide sequence ID" value="NZ_JHEG04000001.1"/>
</dbReference>
<reference evidence="1" key="2">
    <citation type="submission" date="2019-11" db="EMBL/GenBank/DDBJ databases">
        <title>Improved Assembly of Tolypothrix boutellei genome.</title>
        <authorList>
            <person name="Sarangi A.N."/>
            <person name="Mukherjee M."/>
            <person name="Ghosh S."/>
            <person name="Singh D."/>
            <person name="Das A."/>
            <person name="Kant S."/>
            <person name="Prusty A."/>
            <person name="Tripathy S."/>
        </authorList>
    </citation>
    <scope>NUCLEOTIDE SEQUENCE</scope>
    <source>
        <strain evidence="1">VB521301</strain>
    </source>
</reference>
<sequence>MIAEDQILFAVLGILTADETLLPQPNLQLRATQGFQCWMNICVMPNRVRSRRERNSLAIDRLNSSWVSITAKVSE</sequence>
<dbReference type="Proteomes" id="UP000029738">
    <property type="component" value="Unassembled WGS sequence"/>
</dbReference>
<organism evidence="2">
    <name type="scientific">Tolypothrix bouteillei VB521301</name>
    <dbReference type="NCBI Taxonomy" id="1479485"/>
    <lineage>
        <taxon>Bacteria</taxon>
        <taxon>Bacillati</taxon>
        <taxon>Cyanobacteriota</taxon>
        <taxon>Cyanophyceae</taxon>
        <taxon>Nostocales</taxon>
        <taxon>Tolypothrichaceae</taxon>
        <taxon>Tolypothrix</taxon>
    </lineage>
</organism>
<keyword evidence="3" id="KW-1185">Reference proteome</keyword>
<evidence type="ECO:0000313" key="1">
    <source>
        <dbReference type="EMBL" id="KAF3884205.1"/>
    </source>
</evidence>
<proteinExistence type="predicted"/>
<reference evidence="2" key="1">
    <citation type="journal article" date="2015" name="Genome Announc.">
        <title>Draft Genome Sequence of Tolypothrix boutellei Strain VB521301.</title>
        <authorList>
            <person name="Chandrababunaidu M.M."/>
            <person name="Singh D."/>
            <person name="Sen D."/>
            <person name="Bhan S."/>
            <person name="Das S."/>
            <person name="Gupta A."/>
            <person name="Adhikary S.P."/>
            <person name="Tripathy S."/>
        </authorList>
    </citation>
    <scope>NUCLEOTIDE SEQUENCE</scope>
    <source>
        <strain evidence="2">VB521301</strain>
    </source>
</reference>
<protein>
    <submittedName>
        <fullName evidence="2">Uncharacterized protein</fullName>
    </submittedName>
</protein>